<protein>
    <submittedName>
        <fullName evidence="1">Uncharacterized protein</fullName>
    </submittedName>
</protein>
<gene>
    <name evidence="1" type="ORF">WDJ50_02680</name>
</gene>
<dbReference type="RefSeq" id="WP_339096214.1">
    <property type="nucleotide sequence ID" value="NZ_CP149782.1"/>
</dbReference>
<name>A0AAU6Q3E7_9DEIO</name>
<evidence type="ECO:0000313" key="1">
    <source>
        <dbReference type="EMBL" id="WYF45042.1"/>
    </source>
</evidence>
<sequence length="122" mass="14047">MRAEAPTFHVLLTKAEAEHLQNALDLYSRLQMGQMWIIADYVDPAQEGVEGRLAFTEKLRELQPLITGDPRPGVSRYPSTRNFERGEQVRDLFEHVRYARTRDPFAVPLRYDSGKVTEVLSD</sequence>
<reference evidence="1" key="1">
    <citation type="submission" date="2024-03" db="EMBL/GenBank/DDBJ databases">
        <title>Deinococcus weizhi sp. nov., isolated from human skin.</title>
        <authorList>
            <person name="Wei Z."/>
            <person name="Tian F."/>
            <person name="Yang C."/>
            <person name="Xin L.T."/>
            <person name="Wen Z.J."/>
            <person name="Lan K.C."/>
            <person name="Yu L."/>
            <person name="Zhe W."/>
            <person name="Dan F.D."/>
            <person name="Jun W."/>
            <person name="Rui Z."/>
            <person name="Yong X.J."/>
            <person name="Ting Y."/>
            <person name="Wei X."/>
            <person name="Xu Z.G."/>
            <person name="Xin Z."/>
            <person name="Dong F.G."/>
            <person name="Ni X.M."/>
            <person name="Zheng M.G."/>
            <person name="Chun Y."/>
            <person name="Qian W.X."/>
        </authorList>
    </citation>
    <scope>NUCLEOTIDE SEQUENCE</scope>
    <source>
        <strain evidence="1">VB142</strain>
    </source>
</reference>
<proteinExistence type="predicted"/>
<accession>A0AAU6Q3E7</accession>
<dbReference type="EMBL" id="CP149782">
    <property type="protein sequence ID" value="WYF45042.1"/>
    <property type="molecule type" value="Genomic_DNA"/>
</dbReference>
<dbReference type="AlphaFoldDB" id="A0AAU6Q3E7"/>
<organism evidence="1">
    <name type="scientific">Deinococcus sp. VB142</name>
    <dbReference type="NCBI Taxonomy" id="3112952"/>
    <lineage>
        <taxon>Bacteria</taxon>
        <taxon>Thermotogati</taxon>
        <taxon>Deinococcota</taxon>
        <taxon>Deinococci</taxon>
        <taxon>Deinococcales</taxon>
        <taxon>Deinococcaceae</taxon>
        <taxon>Deinococcus</taxon>
    </lineage>
</organism>